<dbReference type="AlphaFoldDB" id="A0A9W6X585"/>
<feature type="region of interest" description="Disordered" evidence="1">
    <location>
        <begin position="72"/>
        <end position="95"/>
    </location>
</feature>
<accession>A0A9W6X585</accession>
<evidence type="ECO:0000256" key="1">
    <source>
        <dbReference type="SAM" id="MobiDB-lite"/>
    </source>
</evidence>
<name>A0A9W6X585_9STRA</name>
<dbReference type="EMBL" id="BSXT01000640">
    <property type="protein sequence ID" value="GMF31580.1"/>
    <property type="molecule type" value="Genomic_DNA"/>
</dbReference>
<protein>
    <submittedName>
        <fullName evidence="2">Unnamed protein product</fullName>
    </submittedName>
</protein>
<comment type="caution">
    <text evidence="2">The sequence shown here is derived from an EMBL/GenBank/DDBJ whole genome shotgun (WGS) entry which is preliminary data.</text>
</comment>
<sequence length="95" mass="9865">MLPPSRSAIPYDSPNTLIASPCGNASLSFNDSSLLQLLTATCLQRSSHFDSSWTYAPGSLCSAPLVVFNASSRKASSSDDMDAFSSSSLGDGHGC</sequence>
<dbReference type="Proteomes" id="UP001165121">
    <property type="component" value="Unassembled WGS sequence"/>
</dbReference>
<evidence type="ECO:0000313" key="3">
    <source>
        <dbReference type="Proteomes" id="UP001165121"/>
    </source>
</evidence>
<organism evidence="2 3">
    <name type="scientific">Phytophthora fragariaefolia</name>
    <dbReference type="NCBI Taxonomy" id="1490495"/>
    <lineage>
        <taxon>Eukaryota</taxon>
        <taxon>Sar</taxon>
        <taxon>Stramenopiles</taxon>
        <taxon>Oomycota</taxon>
        <taxon>Peronosporomycetes</taxon>
        <taxon>Peronosporales</taxon>
        <taxon>Peronosporaceae</taxon>
        <taxon>Phytophthora</taxon>
    </lineage>
</organism>
<evidence type="ECO:0000313" key="2">
    <source>
        <dbReference type="EMBL" id="GMF31580.1"/>
    </source>
</evidence>
<gene>
    <name evidence="2" type="ORF">Pfra01_000728700</name>
</gene>
<reference evidence="2" key="1">
    <citation type="submission" date="2023-04" db="EMBL/GenBank/DDBJ databases">
        <title>Phytophthora fragariaefolia NBRC 109709.</title>
        <authorList>
            <person name="Ichikawa N."/>
            <person name="Sato H."/>
            <person name="Tonouchi N."/>
        </authorList>
    </citation>
    <scope>NUCLEOTIDE SEQUENCE</scope>
    <source>
        <strain evidence="2">NBRC 109709</strain>
    </source>
</reference>
<keyword evidence="3" id="KW-1185">Reference proteome</keyword>
<proteinExistence type="predicted"/>